<evidence type="ECO:0000256" key="15">
    <source>
        <dbReference type="SAM" id="Phobius"/>
    </source>
</evidence>
<evidence type="ECO:0000256" key="6">
    <source>
        <dbReference type="ARBA" id="ARBA00022723"/>
    </source>
</evidence>
<feature type="transmembrane region" description="Helical" evidence="15">
    <location>
        <begin position="390"/>
        <end position="410"/>
    </location>
</feature>
<dbReference type="InterPro" id="IPR045175">
    <property type="entry name" value="M28_fam"/>
</dbReference>
<comment type="similarity">
    <text evidence="3">Belongs to the peptidase M28 family.</text>
</comment>
<feature type="transmembrane region" description="Helical" evidence="15">
    <location>
        <begin position="38"/>
        <end position="62"/>
    </location>
</feature>
<evidence type="ECO:0000256" key="3">
    <source>
        <dbReference type="ARBA" id="ARBA00010918"/>
    </source>
</evidence>
<dbReference type="GO" id="GO:0008235">
    <property type="term" value="F:metalloexopeptidase activity"/>
    <property type="evidence" value="ECO:0007669"/>
    <property type="project" value="InterPro"/>
</dbReference>
<evidence type="ECO:0000256" key="10">
    <source>
        <dbReference type="ARBA" id="ARBA00022989"/>
    </source>
</evidence>
<keyword evidence="9" id="KW-0862">Zinc</keyword>
<gene>
    <name evidence="19" type="ORF">FWK35_00008828</name>
</gene>
<keyword evidence="8" id="KW-0256">Endoplasmic reticulum</keyword>
<feature type="domain" description="Peptidase M28" evidence="16">
    <location>
        <begin position="159"/>
        <end position="351"/>
    </location>
</feature>
<feature type="transmembrane region" description="Helical" evidence="15">
    <location>
        <begin position="465"/>
        <end position="483"/>
    </location>
</feature>
<comment type="cofactor">
    <cofactor evidence="1">
        <name>Zn(2+)</name>
        <dbReference type="ChEBI" id="CHEBI:29105"/>
    </cofactor>
</comment>
<evidence type="ECO:0000313" key="19">
    <source>
        <dbReference type="EMBL" id="KAF0763440.1"/>
    </source>
</evidence>
<feature type="domain" description="Endoplasmic reticulum metallopeptidase 1/1-A TM" evidence="18">
    <location>
        <begin position="423"/>
        <end position="637"/>
    </location>
</feature>
<feature type="transmembrane region" description="Helical" evidence="15">
    <location>
        <begin position="592"/>
        <end position="615"/>
    </location>
</feature>
<feature type="transmembrane region" description="Helical" evidence="15">
    <location>
        <begin position="495"/>
        <end position="516"/>
    </location>
</feature>
<sequence>MELRHRGIRSDNNQQMETFQIDQKSSDTKDEAIRNQKCLSAVPTLLVSVAVLIVLNVFVFYMDNKLPAPPIETNSNNNYFVAKRAMSTLIKLANLGPRPVGSYENEKLAFNLLKTEINDIINAVDKVNDIEMYNQKVSGSFILNMKNWKYLLSYEDLQNIVVKIDPKQGINDAILLNCHYDTVPAGPGVSDNGVNCAVMVELLRILANTPNLRRPIIFLFNGGEEIMLQASHGFVTQHPWSKNAKYVINLDSCGAGGREILFQTTKSDSYLVDLYARTVPHPYGQVIGEELFQSGIIPSDTDFRIFRDFGNMSGLDLAHYKNGYVYHTKHDDLDQVKPSVLQNTGENLLALARAMSAHNSTARNNGTRSKYVFFDLFGVYMVSYTELSGAFGNFIIVLSSFFSIFLSLRFTTVGMNRREYSLHLLTAIVSPGCTIVAALLSCLLVAFALDRLGCSMSWYGNQTNLLLYFGTATWSILTVAAYYPKTRSRTDAEWTVTMLNGVQLFWTALLFVATMAGLRSSYLFAVMVLCPSAASCALGIILNAGRAPAVWIAGYAASLTVPIAFVLYLTQMFASLFVPIAGRLGPNVNPDYVVGALMALSAYAVVGHLAPAVALINRPRPALACLGAAALLMAVTVVAVRPVGFPYSAAEAEQRFDLIHTRRAFHDFGGGLRYNDTGYMIVNWDRQGPRTVAEYAPDAVRADCAAELMCGMPITGSLAQHASWLPVGRPPAVQRSAAATVAAVVLDEGGDGDDRRRRIAFNVTGPERLTVYVSPYPGTRLTSWSFAGKPEPATSWTGHDVYVIKHSSAAGPAAGGPQNVWSFWLEHESDRGFGEKSINVTVTYSWVIHKELVLGDEFQSFVDSFPRWAHVNIAVASVEAFVY</sequence>
<evidence type="ECO:0000256" key="11">
    <source>
        <dbReference type="ARBA" id="ARBA00023049"/>
    </source>
</evidence>
<dbReference type="OrthoDB" id="76293at2759"/>
<dbReference type="GO" id="GO:0005789">
    <property type="term" value="C:endoplasmic reticulum membrane"/>
    <property type="evidence" value="ECO:0007669"/>
    <property type="project" value="UniProtKB-SubCell"/>
</dbReference>
<protein>
    <recommendedName>
        <fullName evidence="14">FXNA-like protease</fullName>
    </recommendedName>
</protein>
<feature type="transmembrane region" description="Helical" evidence="15">
    <location>
        <begin position="549"/>
        <end position="569"/>
    </location>
</feature>
<evidence type="ECO:0000313" key="20">
    <source>
        <dbReference type="Proteomes" id="UP000478052"/>
    </source>
</evidence>
<proteinExistence type="inferred from homology"/>
<dbReference type="GO" id="GO:0006508">
    <property type="term" value="P:proteolysis"/>
    <property type="evidence" value="ECO:0007669"/>
    <property type="project" value="UniProtKB-KW"/>
</dbReference>
<dbReference type="InterPro" id="IPR048024">
    <property type="entry name" value="Fxna-like_M28_dom"/>
</dbReference>
<dbReference type="Pfam" id="PF04389">
    <property type="entry name" value="Peptidase_M28"/>
    <property type="match status" value="1"/>
</dbReference>
<dbReference type="CDD" id="cd03875">
    <property type="entry name" value="M28_Fxna_like"/>
    <property type="match status" value="1"/>
</dbReference>
<feature type="domain" description="Endoplasmic reticulum metallopeptidase 1-like C-terminal" evidence="17">
    <location>
        <begin position="652"/>
        <end position="881"/>
    </location>
</feature>
<keyword evidence="4" id="KW-0645">Protease</keyword>
<dbReference type="PANTHER" id="PTHR12147:SF22">
    <property type="entry name" value="ENDOPLASMIC RETICULUM METALLOPEPTIDASE 1"/>
    <property type="match status" value="1"/>
</dbReference>
<keyword evidence="6" id="KW-0479">Metal-binding</keyword>
<keyword evidence="10 15" id="KW-1133">Transmembrane helix</keyword>
<evidence type="ECO:0000256" key="8">
    <source>
        <dbReference type="ARBA" id="ARBA00022824"/>
    </source>
</evidence>
<keyword evidence="5 15" id="KW-0812">Transmembrane</keyword>
<evidence type="ECO:0000256" key="12">
    <source>
        <dbReference type="ARBA" id="ARBA00023136"/>
    </source>
</evidence>
<organism evidence="19 20">
    <name type="scientific">Aphis craccivora</name>
    <name type="common">Cowpea aphid</name>
    <dbReference type="NCBI Taxonomy" id="307492"/>
    <lineage>
        <taxon>Eukaryota</taxon>
        <taxon>Metazoa</taxon>
        <taxon>Ecdysozoa</taxon>
        <taxon>Arthropoda</taxon>
        <taxon>Hexapoda</taxon>
        <taxon>Insecta</taxon>
        <taxon>Pterygota</taxon>
        <taxon>Neoptera</taxon>
        <taxon>Paraneoptera</taxon>
        <taxon>Hemiptera</taxon>
        <taxon>Sternorrhyncha</taxon>
        <taxon>Aphidomorpha</taxon>
        <taxon>Aphidoidea</taxon>
        <taxon>Aphididae</taxon>
        <taxon>Aphidini</taxon>
        <taxon>Aphis</taxon>
        <taxon>Aphis</taxon>
    </lineage>
</organism>
<dbReference type="Pfam" id="PF22248">
    <property type="entry name" value="ERMP1_C"/>
    <property type="match status" value="1"/>
</dbReference>
<dbReference type="GO" id="GO:0046872">
    <property type="term" value="F:metal ion binding"/>
    <property type="evidence" value="ECO:0007669"/>
    <property type="project" value="UniProtKB-KW"/>
</dbReference>
<evidence type="ECO:0000256" key="4">
    <source>
        <dbReference type="ARBA" id="ARBA00022670"/>
    </source>
</evidence>
<evidence type="ECO:0000256" key="5">
    <source>
        <dbReference type="ARBA" id="ARBA00022692"/>
    </source>
</evidence>
<dbReference type="Pfam" id="PF22249">
    <property type="entry name" value="ERMP1-TM"/>
    <property type="match status" value="1"/>
</dbReference>
<dbReference type="InterPro" id="IPR053974">
    <property type="entry name" value="ERMP1_1-A_TM"/>
</dbReference>
<dbReference type="InterPro" id="IPR007484">
    <property type="entry name" value="Peptidase_M28"/>
</dbReference>
<feature type="transmembrane region" description="Helical" evidence="15">
    <location>
        <begin position="422"/>
        <end position="449"/>
    </location>
</feature>
<name>A0A6G0YZL5_APHCR</name>
<dbReference type="Proteomes" id="UP000478052">
    <property type="component" value="Unassembled WGS sequence"/>
</dbReference>
<comment type="caution">
    <text evidence="19">The sequence shown here is derived from an EMBL/GenBank/DDBJ whole genome shotgun (WGS) entry which is preliminary data.</text>
</comment>
<evidence type="ECO:0000256" key="9">
    <source>
        <dbReference type="ARBA" id="ARBA00022833"/>
    </source>
</evidence>
<feature type="transmembrane region" description="Helical" evidence="15">
    <location>
        <begin position="522"/>
        <end position="542"/>
    </location>
</feature>
<dbReference type="FunFam" id="3.40.630.10:FF:000008">
    <property type="entry name" value="Endoplasmic reticulum metallopeptidase 1"/>
    <property type="match status" value="1"/>
</dbReference>
<keyword evidence="12 15" id="KW-0472">Membrane</keyword>
<accession>A0A6G0YZL5</accession>
<dbReference type="InterPro" id="IPR053973">
    <property type="entry name" value="ERMP1-like_C"/>
</dbReference>
<evidence type="ECO:0000256" key="1">
    <source>
        <dbReference type="ARBA" id="ARBA00001947"/>
    </source>
</evidence>
<keyword evidence="7" id="KW-0378">Hydrolase</keyword>
<dbReference type="EMBL" id="VUJU01001882">
    <property type="protein sequence ID" value="KAF0763440.1"/>
    <property type="molecule type" value="Genomic_DNA"/>
</dbReference>
<evidence type="ECO:0000256" key="2">
    <source>
        <dbReference type="ARBA" id="ARBA00004477"/>
    </source>
</evidence>
<reference evidence="19 20" key="1">
    <citation type="submission" date="2019-08" db="EMBL/GenBank/DDBJ databases">
        <title>Whole genome of Aphis craccivora.</title>
        <authorList>
            <person name="Voronova N.V."/>
            <person name="Shulinski R.S."/>
            <person name="Bandarenka Y.V."/>
            <person name="Zhorov D.G."/>
            <person name="Warner D."/>
        </authorList>
    </citation>
    <scope>NUCLEOTIDE SEQUENCE [LARGE SCALE GENOMIC DNA]</scope>
    <source>
        <strain evidence="19">180601</strain>
        <tissue evidence="19">Whole Body</tissue>
    </source>
</reference>
<keyword evidence="11" id="KW-0482">Metalloprotease</keyword>
<dbReference type="AlphaFoldDB" id="A0A6G0YZL5"/>
<keyword evidence="13" id="KW-0325">Glycoprotein</keyword>
<evidence type="ECO:0000256" key="7">
    <source>
        <dbReference type="ARBA" id="ARBA00022801"/>
    </source>
</evidence>
<dbReference type="PANTHER" id="PTHR12147">
    <property type="entry name" value="METALLOPEPTIDASE M28 FAMILY MEMBER"/>
    <property type="match status" value="1"/>
</dbReference>
<keyword evidence="20" id="KW-1185">Reference proteome</keyword>
<evidence type="ECO:0000256" key="14">
    <source>
        <dbReference type="ARBA" id="ARBA00078796"/>
    </source>
</evidence>
<evidence type="ECO:0000259" key="18">
    <source>
        <dbReference type="Pfam" id="PF22249"/>
    </source>
</evidence>
<feature type="transmembrane region" description="Helical" evidence="15">
    <location>
        <begin position="622"/>
        <end position="640"/>
    </location>
</feature>
<dbReference type="Gene3D" id="3.40.630.10">
    <property type="entry name" value="Zn peptidases"/>
    <property type="match status" value="1"/>
</dbReference>
<dbReference type="SUPFAM" id="SSF53187">
    <property type="entry name" value="Zn-dependent exopeptidases"/>
    <property type="match status" value="1"/>
</dbReference>
<evidence type="ECO:0000259" key="17">
    <source>
        <dbReference type="Pfam" id="PF22248"/>
    </source>
</evidence>
<comment type="subcellular location">
    <subcellularLocation>
        <location evidence="2">Endoplasmic reticulum membrane</location>
        <topology evidence="2">Multi-pass membrane protein</topology>
    </subcellularLocation>
</comment>
<evidence type="ECO:0000259" key="16">
    <source>
        <dbReference type="Pfam" id="PF04389"/>
    </source>
</evidence>
<evidence type="ECO:0000256" key="13">
    <source>
        <dbReference type="ARBA" id="ARBA00023180"/>
    </source>
</evidence>